<feature type="domain" description="DUF8174" evidence="3">
    <location>
        <begin position="76"/>
        <end position="201"/>
    </location>
</feature>
<dbReference type="InterPro" id="IPR058487">
    <property type="entry name" value="DUF8174"/>
</dbReference>
<dbReference type="EMBL" id="MVHJ01000003">
    <property type="protein sequence ID" value="ORA06227.1"/>
    <property type="molecule type" value="Genomic_DNA"/>
</dbReference>
<organism evidence="4 5">
    <name type="scientific">Mycolicibacterium bacteremicum</name>
    <name type="common">Mycobacterium bacteremicum</name>
    <dbReference type="NCBI Taxonomy" id="564198"/>
    <lineage>
        <taxon>Bacteria</taxon>
        <taxon>Bacillati</taxon>
        <taxon>Actinomycetota</taxon>
        <taxon>Actinomycetes</taxon>
        <taxon>Mycobacteriales</taxon>
        <taxon>Mycobacteriaceae</taxon>
        <taxon>Mycolicibacterium</taxon>
    </lineage>
</organism>
<feature type="region of interest" description="Disordered" evidence="1">
    <location>
        <begin position="1"/>
        <end position="39"/>
    </location>
</feature>
<keyword evidence="2" id="KW-1133">Transmembrane helix</keyword>
<sequence length="203" mass="21014">MSGPVPYPDSPAPQGFPPNPATPPGQFAGAYPGTLPPPVPYPKNNRRRWIVAGVAGAVVIAAVAGTAIALTGGGDEQPPMTAQTVQPAIQGFLDALADADVEGIARHTLCGLYDAVDDRTSDLALAELNADGFAKQYGRVEVASIDKLVPWSADQAQALFTMRVTEPGSGRGAAEAGSEMQAVAQLLQTDDEILVCSYVQRTG</sequence>
<evidence type="ECO:0000256" key="2">
    <source>
        <dbReference type="SAM" id="Phobius"/>
    </source>
</evidence>
<name>A0A1W9Z1T6_MYCBA</name>
<keyword evidence="2" id="KW-0812">Transmembrane</keyword>
<accession>A0A1W9Z1T6</accession>
<keyword evidence="5" id="KW-1185">Reference proteome</keyword>
<proteinExistence type="predicted"/>
<feature type="compositionally biased region" description="Pro residues" evidence="1">
    <location>
        <begin position="1"/>
        <end position="23"/>
    </location>
</feature>
<reference evidence="4 5" key="1">
    <citation type="submission" date="2017-02" db="EMBL/GenBank/DDBJ databases">
        <title>The new phylogeny of genus Mycobacterium.</title>
        <authorList>
            <person name="Tortoli E."/>
            <person name="Trovato A."/>
            <person name="Cirillo D.M."/>
        </authorList>
    </citation>
    <scope>NUCLEOTIDE SEQUENCE [LARGE SCALE GENOMIC DNA]</scope>
    <source>
        <strain evidence="4 5">DSM 45578</strain>
    </source>
</reference>
<dbReference type="AlphaFoldDB" id="A0A1W9Z1T6"/>
<feature type="transmembrane region" description="Helical" evidence="2">
    <location>
        <begin position="49"/>
        <end position="70"/>
    </location>
</feature>
<gene>
    <name evidence="4" type="ORF">BST17_04455</name>
</gene>
<dbReference type="Pfam" id="PF26525">
    <property type="entry name" value="DUF8174"/>
    <property type="match status" value="1"/>
</dbReference>
<evidence type="ECO:0000313" key="4">
    <source>
        <dbReference type="EMBL" id="ORA06227.1"/>
    </source>
</evidence>
<evidence type="ECO:0000259" key="3">
    <source>
        <dbReference type="Pfam" id="PF26525"/>
    </source>
</evidence>
<dbReference type="Proteomes" id="UP000192366">
    <property type="component" value="Unassembled WGS sequence"/>
</dbReference>
<dbReference type="OrthoDB" id="4761684at2"/>
<dbReference type="RefSeq" id="WP_083055733.1">
    <property type="nucleotide sequence ID" value="NZ_JACKVM010000009.1"/>
</dbReference>
<evidence type="ECO:0000313" key="5">
    <source>
        <dbReference type="Proteomes" id="UP000192366"/>
    </source>
</evidence>
<protein>
    <recommendedName>
        <fullName evidence="3">DUF8174 domain-containing protein</fullName>
    </recommendedName>
</protein>
<evidence type="ECO:0000256" key="1">
    <source>
        <dbReference type="SAM" id="MobiDB-lite"/>
    </source>
</evidence>
<keyword evidence="2" id="KW-0472">Membrane</keyword>
<comment type="caution">
    <text evidence="4">The sequence shown here is derived from an EMBL/GenBank/DDBJ whole genome shotgun (WGS) entry which is preliminary data.</text>
</comment>